<protein>
    <recommendedName>
        <fullName evidence="4">Secreted protein</fullName>
    </recommendedName>
</protein>
<name>A0A4U6VYE9_SETVI</name>
<dbReference type="EMBL" id="CM016553">
    <property type="protein sequence ID" value="TKW33933.1"/>
    <property type="molecule type" value="Genomic_DNA"/>
</dbReference>
<evidence type="ECO:0000313" key="3">
    <source>
        <dbReference type="Proteomes" id="UP000298652"/>
    </source>
</evidence>
<dbReference type="AlphaFoldDB" id="A0A4U6VYE9"/>
<sequence>MLNAVNQSAYPCLSLAFIFSSHLLSMTCAHPCYKQHCSEEEAKSLLKMVLSSRRTQPPVDCL</sequence>
<gene>
    <name evidence="2" type="ORF">SEVIR_2G271398v2</name>
</gene>
<feature type="chain" id="PRO_5020426784" description="Secreted protein" evidence="1">
    <location>
        <begin position="30"/>
        <end position="62"/>
    </location>
</feature>
<evidence type="ECO:0008006" key="4">
    <source>
        <dbReference type="Google" id="ProtNLM"/>
    </source>
</evidence>
<keyword evidence="3" id="KW-1185">Reference proteome</keyword>
<accession>A0A4U6VYE9</accession>
<evidence type="ECO:0000256" key="1">
    <source>
        <dbReference type="SAM" id="SignalP"/>
    </source>
</evidence>
<dbReference type="Gramene" id="TKW33933">
    <property type="protein sequence ID" value="TKW33933"/>
    <property type="gene ID" value="SEVIR_2G271398v2"/>
</dbReference>
<reference evidence="2" key="1">
    <citation type="submission" date="2019-03" db="EMBL/GenBank/DDBJ databases">
        <title>WGS assembly of Setaria viridis.</title>
        <authorList>
            <person name="Huang P."/>
            <person name="Jenkins J."/>
            <person name="Grimwood J."/>
            <person name="Barry K."/>
            <person name="Healey A."/>
            <person name="Mamidi S."/>
            <person name="Sreedasyam A."/>
            <person name="Shu S."/>
            <person name="Feldman M."/>
            <person name="Wu J."/>
            <person name="Yu Y."/>
            <person name="Chen C."/>
            <person name="Johnson J."/>
            <person name="Rokhsar D."/>
            <person name="Baxter I."/>
            <person name="Schmutz J."/>
            <person name="Brutnell T."/>
            <person name="Kellogg E."/>
        </authorList>
    </citation>
    <scope>NUCLEOTIDE SEQUENCE [LARGE SCALE GENOMIC DNA]</scope>
</reference>
<evidence type="ECO:0000313" key="2">
    <source>
        <dbReference type="EMBL" id="TKW33933.1"/>
    </source>
</evidence>
<dbReference type="Proteomes" id="UP000298652">
    <property type="component" value="Chromosome 2"/>
</dbReference>
<feature type="signal peptide" evidence="1">
    <location>
        <begin position="1"/>
        <end position="29"/>
    </location>
</feature>
<proteinExistence type="predicted"/>
<organism evidence="2 3">
    <name type="scientific">Setaria viridis</name>
    <name type="common">Green bristlegrass</name>
    <name type="synonym">Setaria italica subsp. viridis</name>
    <dbReference type="NCBI Taxonomy" id="4556"/>
    <lineage>
        <taxon>Eukaryota</taxon>
        <taxon>Viridiplantae</taxon>
        <taxon>Streptophyta</taxon>
        <taxon>Embryophyta</taxon>
        <taxon>Tracheophyta</taxon>
        <taxon>Spermatophyta</taxon>
        <taxon>Magnoliopsida</taxon>
        <taxon>Liliopsida</taxon>
        <taxon>Poales</taxon>
        <taxon>Poaceae</taxon>
        <taxon>PACMAD clade</taxon>
        <taxon>Panicoideae</taxon>
        <taxon>Panicodae</taxon>
        <taxon>Paniceae</taxon>
        <taxon>Cenchrinae</taxon>
        <taxon>Setaria</taxon>
    </lineage>
</organism>
<keyword evidence="1" id="KW-0732">Signal</keyword>